<organism evidence="1 2">
    <name type="scientific">Salix suchowensis</name>
    <dbReference type="NCBI Taxonomy" id="1278906"/>
    <lineage>
        <taxon>Eukaryota</taxon>
        <taxon>Viridiplantae</taxon>
        <taxon>Streptophyta</taxon>
        <taxon>Embryophyta</taxon>
        <taxon>Tracheophyta</taxon>
        <taxon>Spermatophyta</taxon>
        <taxon>Magnoliopsida</taxon>
        <taxon>eudicotyledons</taxon>
        <taxon>Gunneridae</taxon>
        <taxon>Pentapetalae</taxon>
        <taxon>rosids</taxon>
        <taxon>fabids</taxon>
        <taxon>Malpighiales</taxon>
        <taxon>Salicaceae</taxon>
        <taxon>Saliceae</taxon>
        <taxon>Salix</taxon>
    </lineage>
</organism>
<evidence type="ECO:0000313" key="1">
    <source>
        <dbReference type="EMBL" id="KAJ6388454.1"/>
    </source>
</evidence>
<name>A0ABQ9BMR3_9ROSI</name>
<reference evidence="1" key="2">
    <citation type="journal article" date="2023" name="Int. J. Mol. Sci.">
        <title>De Novo Assembly and Annotation of 11 Diverse Shrub Willow (Salix) Genomes Reveals Novel Gene Organization in Sex-Linked Regions.</title>
        <authorList>
            <person name="Hyden B."/>
            <person name="Feng K."/>
            <person name="Yates T.B."/>
            <person name="Jawdy S."/>
            <person name="Cereghino C."/>
            <person name="Smart L.B."/>
            <person name="Muchero W."/>
        </authorList>
    </citation>
    <scope>NUCLEOTIDE SEQUENCE</scope>
    <source>
        <tissue evidence="1">Shoot tip</tissue>
    </source>
</reference>
<reference evidence="1" key="1">
    <citation type="submission" date="2022-10" db="EMBL/GenBank/DDBJ databases">
        <authorList>
            <person name="Hyden B.L."/>
            <person name="Feng K."/>
            <person name="Yates T."/>
            <person name="Jawdy S."/>
            <person name="Smart L.B."/>
            <person name="Muchero W."/>
        </authorList>
    </citation>
    <scope>NUCLEOTIDE SEQUENCE</scope>
    <source>
        <tissue evidence="1">Shoot tip</tissue>
    </source>
</reference>
<keyword evidence="2" id="KW-1185">Reference proteome</keyword>
<accession>A0ABQ9BMR3</accession>
<comment type="caution">
    <text evidence="1">The sequence shown here is derived from an EMBL/GenBank/DDBJ whole genome shotgun (WGS) entry which is preliminary data.</text>
</comment>
<dbReference type="EMBL" id="JAPFFI010000007">
    <property type="protein sequence ID" value="KAJ6388454.1"/>
    <property type="molecule type" value="Genomic_DNA"/>
</dbReference>
<sequence length="29" mass="3197">MIHDPPLLIGLQTANQLLLHCRSKGEKVA</sequence>
<evidence type="ECO:0000313" key="2">
    <source>
        <dbReference type="Proteomes" id="UP001141253"/>
    </source>
</evidence>
<dbReference type="Proteomes" id="UP001141253">
    <property type="component" value="Chromosome 3"/>
</dbReference>
<proteinExistence type="predicted"/>
<protein>
    <submittedName>
        <fullName evidence="1">Uncharacterized protein</fullName>
    </submittedName>
</protein>
<gene>
    <name evidence="1" type="ORF">OIU77_026930</name>
</gene>